<organism evidence="2 3">
    <name type="scientific">Orbilia oligospora</name>
    <name type="common">Nematode-trapping fungus</name>
    <name type="synonym">Arthrobotrys oligospora</name>
    <dbReference type="NCBI Taxonomy" id="2813651"/>
    <lineage>
        <taxon>Eukaryota</taxon>
        <taxon>Fungi</taxon>
        <taxon>Dikarya</taxon>
        <taxon>Ascomycota</taxon>
        <taxon>Pezizomycotina</taxon>
        <taxon>Orbiliomycetes</taxon>
        <taxon>Orbiliales</taxon>
        <taxon>Orbiliaceae</taxon>
        <taxon>Orbilia</taxon>
    </lineage>
</organism>
<evidence type="ECO:0000313" key="1">
    <source>
        <dbReference type="EMBL" id="KAF3165413.1"/>
    </source>
</evidence>
<evidence type="ECO:0000313" key="4">
    <source>
        <dbReference type="Proteomes" id="UP000479691"/>
    </source>
</evidence>
<protein>
    <submittedName>
        <fullName evidence="2">Uncharacterized protein</fullName>
    </submittedName>
</protein>
<proteinExistence type="predicted"/>
<name>A0A7C8QW41_ORBOL</name>
<dbReference type="AlphaFoldDB" id="A0A7C8QW41"/>
<reference evidence="3 4" key="1">
    <citation type="submission" date="2019-06" db="EMBL/GenBank/DDBJ databases">
        <authorList>
            <person name="Palmer J.M."/>
        </authorList>
    </citation>
    <scope>NUCLEOTIDE SEQUENCE [LARGE SCALE GENOMIC DNA]</scope>
    <source>
        <strain evidence="2 3">TWF106</strain>
        <strain evidence="1 4">TWF788</strain>
    </source>
</reference>
<dbReference type="Proteomes" id="UP000472727">
    <property type="component" value="Unassembled WGS sequence"/>
</dbReference>
<evidence type="ECO:0000313" key="2">
    <source>
        <dbReference type="EMBL" id="KAF3226350.1"/>
    </source>
</evidence>
<dbReference type="EMBL" id="JAABOE010000106">
    <property type="protein sequence ID" value="KAF3165413.1"/>
    <property type="molecule type" value="Genomic_DNA"/>
</dbReference>
<sequence length="108" mass="11783">MIEVLHRQLLNLKGNPVPAPRVRVLVFPSDGRGVIISHFIAGAQPLLSHRSLGQRSRKTFPQSRKKNCKSRYHTTHNLQPLDGLAMHVASIRGTSAANEGSRKGLGSG</sequence>
<dbReference type="EMBL" id="WIWS01000011">
    <property type="protein sequence ID" value="KAF3226350.1"/>
    <property type="molecule type" value="Genomic_DNA"/>
</dbReference>
<dbReference type="Proteomes" id="UP000479691">
    <property type="component" value="Unassembled WGS sequence"/>
</dbReference>
<comment type="caution">
    <text evidence="2">The sequence shown here is derived from an EMBL/GenBank/DDBJ whole genome shotgun (WGS) entry which is preliminary data.</text>
</comment>
<gene>
    <name evidence="2" type="ORF">TWF106_000845</name>
    <name evidence="1" type="ORF">TWF788_000764</name>
</gene>
<accession>A0A7C8QW41</accession>
<evidence type="ECO:0000313" key="3">
    <source>
        <dbReference type="Proteomes" id="UP000472727"/>
    </source>
</evidence>